<name>A0ABQ6III2_9MICO</name>
<evidence type="ECO:0000313" key="4">
    <source>
        <dbReference type="Proteomes" id="UP001157125"/>
    </source>
</evidence>
<sequence length="247" mass="25458">MAGTRRAIEVATTAVRDVVRAVVPVECPGCGALDVRWCDTCAAVWWEPPLRSEQLAPRLDVEGRAPFPVWAPATLAGPAHGFIAAWKDAGRRDLDAVLADAMRRSAAAVAPALAAIPTRLTVVDVPSRPGARRRRGRDLAALLASAAVEGLGDGGLPGVKHRRVVRLAHGEQRGGSARRRWSGMSAAVTSAPVPQGEAVVLVDDVMTTGATLAACLRSLEGRGVPVVGAIVLAVADAGRATATSGLG</sequence>
<gene>
    <name evidence="3" type="ORF">GCM10025876_27280</name>
</gene>
<dbReference type="PANTHER" id="PTHR47505:SF1">
    <property type="entry name" value="DNA UTILIZATION PROTEIN YHGH"/>
    <property type="match status" value="1"/>
</dbReference>
<dbReference type="PANTHER" id="PTHR47505">
    <property type="entry name" value="DNA UTILIZATION PROTEIN YHGH"/>
    <property type="match status" value="1"/>
</dbReference>
<evidence type="ECO:0000313" key="3">
    <source>
        <dbReference type="EMBL" id="GMA36524.1"/>
    </source>
</evidence>
<dbReference type="Proteomes" id="UP001157125">
    <property type="component" value="Unassembled WGS sequence"/>
</dbReference>
<dbReference type="CDD" id="cd06223">
    <property type="entry name" value="PRTases_typeI"/>
    <property type="match status" value="1"/>
</dbReference>
<proteinExistence type="inferred from homology"/>
<evidence type="ECO:0000259" key="2">
    <source>
        <dbReference type="Pfam" id="PF00156"/>
    </source>
</evidence>
<accession>A0ABQ6III2</accession>
<dbReference type="EMBL" id="BSUN01000001">
    <property type="protein sequence ID" value="GMA36524.1"/>
    <property type="molecule type" value="Genomic_DNA"/>
</dbReference>
<evidence type="ECO:0000256" key="1">
    <source>
        <dbReference type="ARBA" id="ARBA00008007"/>
    </source>
</evidence>
<keyword evidence="4" id="KW-1185">Reference proteome</keyword>
<dbReference type="InterPro" id="IPR051910">
    <property type="entry name" value="ComF/GntX_DNA_util-trans"/>
</dbReference>
<protein>
    <recommendedName>
        <fullName evidence="2">Phosphoribosyltransferase domain-containing protein</fullName>
    </recommendedName>
</protein>
<organism evidence="3 4">
    <name type="scientific">Demequina litorisediminis</name>
    <dbReference type="NCBI Taxonomy" id="1849022"/>
    <lineage>
        <taxon>Bacteria</taxon>
        <taxon>Bacillati</taxon>
        <taxon>Actinomycetota</taxon>
        <taxon>Actinomycetes</taxon>
        <taxon>Micrococcales</taxon>
        <taxon>Demequinaceae</taxon>
        <taxon>Demequina</taxon>
    </lineage>
</organism>
<dbReference type="InterPro" id="IPR029057">
    <property type="entry name" value="PRTase-like"/>
</dbReference>
<dbReference type="SUPFAM" id="SSF53271">
    <property type="entry name" value="PRTase-like"/>
    <property type="match status" value="1"/>
</dbReference>
<dbReference type="InterPro" id="IPR000836">
    <property type="entry name" value="PRTase_dom"/>
</dbReference>
<dbReference type="Gene3D" id="3.40.50.2020">
    <property type="match status" value="1"/>
</dbReference>
<reference evidence="4" key="1">
    <citation type="journal article" date="2019" name="Int. J. Syst. Evol. Microbiol.">
        <title>The Global Catalogue of Microorganisms (GCM) 10K type strain sequencing project: providing services to taxonomists for standard genome sequencing and annotation.</title>
        <authorList>
            <consortium name="The Broad Institute Genomics Platform"/>
            <consortium name="The Broad Institute Genome Sequencing Center for Infectious Disease"/>
            <person name="Wu L."/>
            <person name="Ma J."/>
        </authorList>
    </citation>
    <scope>NUCLEOTIDE SEQUENCE [LARGE SCALE GENOMIC DNA]</scope>
    <source>
        <strain evidence="4">NBRC 112299</strain>
    </source>
</reference>
<comment type="caution">
    <text evidence="3">The sequence shown here is derived from an EMBL/GenBank/DDBJ whole genome shotgun (WGS) entry which is preliminary data.</text>
</comment>
<dbReference type="Pfam" id="PF00156">
    <property type="entry name" value="Pribosyltran"/>
    <property type="match status" value="1"/>
</dbReference>
<feature type="domain" description="Phosphoribosyltransferase" evidence="2">
    <location>
        <begin position="185"/>
        <end position="234"/>
    </location>
</feature>
<comment type="similarity">
    <text evidence="1">Belongs to the ComF/GntX family.</text>
</comment>